<reference evidence="7 8" key="1">
    <citation type="submission" date="2019-06" db="EMBL/GenBank/DDBJ databases">
        <title>New taxonomy in bacterial strain CC-CFT640, isolated from vineyard.</title>
        <authorList>
            <person name="Lin S.-Y."/>
            <person name="Tsai C.-F."/>
            <person name="Young C.-C."/>
        </authorList>
    </citation>
    <scope>NUCLEOTIDE SEQUENCE [LARGE SCALE GENOMIC DNA]</scope>
    <source>
        <strain evidence="7 8">CC-CFT640</strain>
    </source>
</reference>
<comment type="function">
    <text evidence="6">One of the primary rRNA binding proteins, it binds specifically to the 5'-end of 16S ribosomal RNA.</text>
</comment>
<evidence type="ECO:0000256" key="5">
    <source>
        <dbReference type="ARBA" id="ARBA00023274"/>
    </source>
</evidence>
<dbReference type="CDD" id="cd00364">
    <property type="entry name" value="Ribosomal_uS17"/>
    <property type="match status" value="1"/>
</dbReference>
<dbReference type="NCBIfam" id="TIGR03635">
    <property type="entry name" value="uS17_bact"/>
    <property type="match status" value="1"/>
</dbReference>
<evidence type="ECO:0000256" key="4">
    <source>
        <dbReference type="ARBA" id="ARBA00022980"/>
    </source>
</evidence>
<keyword evidence="8" id="KW-1185">Reference proteome</keyword>
<evidence type="ECO:0000256" key="3">
    <source>
        <dbReference type="ARBA" id="ARBA00022884"/>
    </source>
</evidence>
<accession>A0A5C8PL00</accession>
<evidence type="ECO:0000313" key="7">
    <source>
        <dbReference type="EMBL" id="TXL74627.1"/>
    </source>
</evidence>
<dbReference type="PANTHER" id="PTHR10744">
    <property type="entry name" value="40S RIBOSOMAL PROTEIN S11 FAMILY MEMBER"/>
    <property type="match status" value="1"/>
</dbReference>
<dbReference type="InterPro" id="IPR019984">
    <property type="entry name" value="Ribosomal_uS17_bact/chlr"/>
</dbReference>
<evidence type="ECO:0000256" key="6">
    <source>
        <dbReference type="HAMAP-Rule" id="MF_01345"/>
    </source>
</evidence>
<dbReference type="SUPFAM" id="SSF50249">
    <property type="entry name" value="Nucleic acid-binding proteins"/>
    <property type="match status" value="1"/>
</dbReference>
<dbReference type="GO" id="GO:0022627">
    <property type="term" value="C:cytosolic small ribosomal subunit"/>
    <property type="evidence" value="ECO:0007669"/>
    <property type="project" value="UniProtKB-UniRule"/>
</dbReference>
<dbReference type="GO" id="GO:0006412">
    <property type="term" value="P:translation"/>
    <property type="evidence" value="ECO:0007669"/>
    <property type="project" value="UniProtKB-UniRule"/>
</dbReference>
<dbReference type="NCBIfam" id="NF004123">
    <property type="entry name" value="PRK05610.1"/>
    <property type="match status" value="1"/>
</dbReference>
<keyword evidence="2 6" id="KW-0699">rRNA-binding</keyword>
<dbReference type="RefSeq" id="WP_147848001.1">
    <property type="nucleotide sequence ID" value="NZ_DATAJT010000290.1"/>
</dbReference>
<proteinExistence type="inferred from homology"/>
<dbReference type="HAMAP" id="MF_01345_B">
    <property type="entry name" value="Ribosomal_uS17_B"/>
    <property type="match status" value="1"/>
</dbReference>
<dbReference type="InterPro" id="IPR000266">
    <property type="entry name" value="Ribosomal_uS17"/>
</dbReference>
<dbReference type="OrthoDB" id="9811714at2"/>
<sequence>MPKRILQGVVVSDKMDKTIVVEVERRVQHPIYKKFIRRSKRYHAHDETNAIKVGQTVRIIESRPLSKTKRWVVLTEQAAS</sequence>
<organism evidence="7 8">
    <name type="scientific">Vineibacter terrae</name>
    <dbReference type="NCBI Taxonomy" id="2586908"/>
    <lineage>
        <taxon>Bacteria</taxon>
        <taxon>Pseudomonadati</taxon>
        <taxon>Pseudomonadota</taxon>
        <taxon>Alphaproteobacteria</taxon>
        <taxon>Hyphomicrobiales</taxon>
        <taxon>Vineibacter</taxon>
    </lineage>
</organism>
<comment type="subunit">
    <text evidence="6">Part of the 30S ribosomal subunit.</text>
</comment>
<dbReference type="PRINTS" id="PR00973">
    <property type="entry name" value="RIBOSOMALS17"/>
</dbReference>
<comment type="caution">
    <text evidence="7">The sequence shown here is derived from an EMBL/GenBank/DDBJ whole genome shotgun (WGS) entry which is preliminary data.</text>
</comment>
<gene>
    <name evidence="6 7" type="primary">rpsQ</name>
    <name evidence="7" type="ORF">FHP25_16225</name>
</gene>
<dbReference type="PANTHER" id="PTHR10744:SF1">
    <property type="entry name" value="SMALL RIBOSOMAL SUBUNIT PROTEIN US17M"/>
    <property type="match status" value="1"/>
</dbReference>
<dbReference type="Proteomes" id="UP000321638">
    <property type="component" value="Unassembled WGS sequence"/>
</dbReference>
<name>A0A5C8PL00_9HYPH</name>
<dbReference type="InterPro" id="IPR012340">
    <property type="entry name" value="NA-bd_OB-fold"/>
</dbReference>
<dbReference type="GO" id="GO:0019843">
    <property type="term" value="F:rRNA binding"/>
    <property type="evidence" value="ECO:0007669"/>
    <property type="project" value="UniProtKB-UniRule"/>
</dbReference>
<dbReference type="AlphaFoldDB" id="A0A5C8PL00"/>
<keyword evidence="3 6" id="KW-0694">RNA-binding</keyword>
<keyword evidence="5 6" id="KW-0687">Ribonucleoprotein</keyword>
<dbReference type="Gene3D" id="2.40.50.140">
    <property type="entry name" value="Nucleic acid-binding proteins"/>
    <property type="match status" value="1"/>
</dbReference>
<evidence type="ECO:0000256" key="1">
    <source>
        <dbReference type="ARBA" id="ARBA00010254"/>
    </source>
</evidence>
<evidence type="ECO:0000313" key="8">
    <source>
        <dbReference type="Proteomes" id="UP000321638"/>
    </source>
</evidence>
<keyword evidence="4 6" id="KW-0689">Ribosomal protein</keyword>
<comment type="similarity">
    <text evidence="1 6">Belongs to the universal ribosomal protein uS17 family.</text>
</comment>
<dbReference type="GO" id="GO:0003735">
    <property type="term" value="F:structural constituent of ribosome"/>
    <property type="evidence" value="ECO:0007669"/>
    <property type="project" value="UniProtKB-UniRule"/>
</dbReference>
<protein>
    <recommendedName>
        <fullName evidence="6">Small ribosomal subunit protein uS17</fullName>
    </recommendedName>
</protein>
<evidence type="ECO:0000256" key="2">
    <source>
        <dbReference type="ARBA" id="ARBA00022730"/>
    </source>
</evidence>
<dbReference type="EMBL" id="VDUZ01000017">
    <property type="protein sequence ID" value="TXL74627.1"/>
    <property type="molecule type" value="Genomic_DNA"/>
</dbReference>
<dbReference type="FunFam" id="2.40.50.140:FF:000204">
    <property type="entry name" value="30S ribosomal protein S17"/>
    <property type="match status" value="1"/>
</dbReference>
<dbReference type="Pfam" id="PF00366">
    <property type="entry name" value="Ribosomal_S17"/>
    <property type="match status" value="1"/>
</dbReference>